<dbReference type="AlphaFoldDB" id="A0AAD2GB45"/>
<sequence>MQSQWNINQRSSVLLLPLSLQASSSSSIIHHQWKDDICRRQLTTTPPPPPTEPDNRPDTAMVSSFVGHNFPDFIEHWSRDAFYKVGYGLGASTGGLAMLCVVFGPTTTFVIPTAILGLTTAAYWKRGKDDMAQTSHAIRRNYPVLGNVRYMLETVRPEIRQYLVESDVDGKPYERNRRSIIYQRAKNVDDTMAFGTRRDVYATNYEWACHSMWPKSIAAESDATRCTIGTASFGTTQPYSASVLNISAMSYGAISDNAILALSRGAKLGGFYHNTGEGGVSKSHKEGGGDIVWNVGTGYFGCGITDPATGRRVFDADIFQETIREAMGQIKMVEIKLSQGAKPGHGGILPKAKITPAIAEARKLEYPAKGDCHSPPGHSAFDSPEALVKFIIQLRELSGGLPVGIKMCVGEPSEVAALVKTMVLLQNGPDFISVDGGEGGTGAAPPEYSDSIGLPLEEGLAVVRNLLVGADMKDKVKLNCSGRVTNGFSVVRMVALGADITCAARAFMMSLGCIQALKCNTNRCPTGIATQDKELQYGLDPLEKTNRVYHYHRKTVLSASEIVGTIGRESFDEISSGDIMRRVRQGKVQTLSEYLPEVETGCLLNGSGPERLQEVWDSVDGGADSTAVVGAVMDIRRTSTTKRWIY</sequence>
<keyword evidence="5" id="KW-1185">Reference proteome</keyword>
<evidence type="ECO:0000259" key="3">
    <source>
        <dbReference type="Pfam" id="PF01645"/>
    </source>
</evidence>
<evidence type="ECO:0000313" key="5">
    <source>
        <dbReference type="Proteomes" id="UP001295423"/>
    </source>
</evidence>
<evidence type="ECO:0000313" key="4">
    <source>
        <dbReference type="EMBL" id="CAJ1968393.1"/>
    </source>
</evidence>
<dbReference type="InterPro" id="IPR002932">
    <property type="entry name" value="Glu_synthdom"/>
</dbReference>
<dbReference type="EMBL" id="CAKOGP040002380">
    <property type="protein sequence ID" value="CAJ1968393.1"/>
    <property type="molecule type" value="Genomic_DNA"/>
</dbReference>
<feature type="chain" id="PRO_5042284857" description="Glutamate synthase domain-containing protein" evidence="2">
    <location>
        <begin position="27"/>
        <end position="646"/>
    </location>
</feature>
<feature type="domain" description="Glutamate synthase" evidence="3">
    <location>
        <begin position="242"/>
        <end position="567"/>
    </location>
</feature>
<evidence type="ECO:0000256" key="1">
    <source>
        <dbReference type="ARBA" id="ARBA00009716"/>
    </source>
</evidence>
<dbReference type="Pfam" id="PF01645">
    <property type="entry name" value="Glu_synthase"/>
    <property type="match status" value="1"/>
</dbReference>
<dbReference type="Proteomes" id="UP001295423">
    <property type="component" value="Unassembled WGS sequence"/>
</dbReference>
<dbReference type="GO" id="GO:0015930">
    <property type="term" value="F:glutamate synthase activity"/>
    <property type="evidence" value="ECO:0007669"/>
    <property type="project" value="InterPro"/>
</dbReference>
<name>A0AAD2GB45_9STRA</name>
<comment type="similarity">
    <text evidence="1">Belongs to the glutamate synthase family.</text>
</comment>
<gene>
    <name evidence="4" type="ORF">CYCCA115_LOCUS23217</name>
</gene>
<keyword evidence="2" id="KW-0732">Signal</keyword>
<evidence type="ECO:0000256" key="2">
    <source>
        <dbReference type="SAM" id="SignalP"/>
    </source>
</evidence>
<dbReference type="PANTHER" id="PTHR43819:SF1">
    <property type="entry name" value="ARCHAEAL-TYPE GLUTAMATE SYNTHASE [NADPH]"/>
    <property type="match status" value="1"/>
</dbReference>
<dbReference type="PANTHER" id="PTHR43819">
    <property type="entry name" value="ARCHAEAL-TYPE GLUTAMATE SYNTHASE [NADPH]"/>
    <property type="match status" value="1"/>
</dbReference>
<comment type="caution">
    <text evidence="4">The sequence shown here is derived from an EMBL/GenBank/DDBJ whole genome shotgun (WGS) entry which is preliminary data.</text>
</comment>
<dbReference type="Gene3D" id="3.20.20.70">
    <property type="entry name" value="Aldolase class I"/>
    <property type="match status" value="1"/>
</dbReference>
<accession>A0AAD2GB45</accession>
<feature type="signal peptide" evidence="2">
    <location>
        <begin position="1"/>
        <end position="26"/>
    </location>
</feature>
<proteinExistence type="inferred from homology"/>
<protein>
    <recommendedName>
        <fullName evidence="3">Glutamate synthase domain-containing protein</fullName>
    </recommendedName>
</protein>
<dbReference type="SUPFAM" id="SSF51395">
    <property type="entry name" value="FMN-linked oxidoreductases"/>
    <property type="match status" value="1"/>
</dbReference>
<dbReference type="GO" id="GO:0006537">
    <property type="term" value="P:glutamate biosynthetic process"/>
    <property type="evidence" value="ECO:0007669"/>
    <property type="project" value="InterPro"/>
</dbReference>
<reference evidence="4" key="1">
    <citation type="submission" date="2023-08" db="EMBL/GenBank/DDBJ databases">
        <authorList>
            <person name="Audoor S."/>
            <person name="Bilcke G."/>
        </authorList>
    </citation>
    <scope>NUCLEOTIDE SEQUENCE</scope>
</reference>
<dbReference type="InterPro" id="IPR013785">
    <property type="entry name" value="Aldolase_TIM"/>
</dbReference>
<organism evidence="4 5">
    <name type="scientific">Cylindrotheca closterium</name>
    <dbReference type="NCBI Taxonomy" id="2856"/>
    <lineage>
        <taxon>Eukaryota</taxon>
        <taxon>Sar</taxon>
        <taxon>Stramenopiles</taxon>
        <taxon>Ochrophyta</taxon>
        <taxon>Bacillariophyta</taxon>
        <taxon>Bacillariophyceae</taxon>
        <taxon>Bacillariophycidae</taxon>
        <taxon>Bacillariales</taxon>
        <taxon>Bacillariaceae</taxon>
        <taxon>Cylindrotheca</taxon>
    </lineage>
</organism>
<dbReference type="CDD" id="cd02808">
    <property type="entry name" value="GltS_FMN"/>
    <property type="match status" value="1"/>
</dbReference>